<sequence>MTSFQTESLLEYLLVEYRWIFVLFILLPMSAVGKVWSTIRNYVVFIMNSAPKMHDQKVKEVQRQIKEWLAGDRSTRLCTARPSWQTMNVRHGLYKKTYTNIKINLVDVLEVDTDKMTVRCEPLATMGQLSKILQPMGLSIPVVPELDQLTVGGLVMDTGVETSAHIYGLFQHSCIEFELVLADGSVVISSKIRSPRVPSIQPHLGYREAFQ</sequence>
<gene>
    <name evidence="11" type="ORF">O3G_MSEX006671</name>
</gene>
<reference evidence="11" key="2">
    <citation type="submission" date="2020-12" db="EMBL/GenBank/DDBJ databases">
        <authorList>
            <person name="Kanost M."/>
        </authorList>
    </citation>
    <scope>NUCLEOTIDE SEQUENCE</scope>
</reference>
<keyword evidence="3 9" id="KW-0812">Transmembrane</keyword>
<evidence type="ECO:0000256" key="3">
    <source>
        <dbReference type="ARBA" id="ARBA00022692"/>
    </source>
</evidence>
<dbReference type="PANTHER" id="PTHR10801:SF0">
    <property type="entry name" value="DELTA(24)-STEROL REDUCTASE"/>
    <property type="match status" value="1"/>
</dbReference>
<comment type="subcellular location">
    <subcellularLocation>
        <location evidence="1">Membrane</location>
        <topology evidence="1">Single-pass membrane protein</topology>
    </subcellularLocation>
</comment>
<evidence type="ECO:0000256" key="1">
    <source>
        <dbReference type="ARBA" id="ARBA00004167"/>
    </source>
</evidence>
<evidence type="ECO:0000256" key="4">
    <source>
        <dbReference type="ARBA" id="ARBA00022989"/>
    </source>
</evidence>
<dbReference type="GO" id="GO:0050614">
    <property type="term" value="F:Delta24-sterol reductase activity"/>
    <property type="evidence" value="ECO:0007669"/>
    <property type="project" value="UniProtKB-EC"/>
</dbReference>
<proteinExistence type="predicted"/>
<dbReference type="PROSITE" id="PS51387">
    <property type="entry name" value="FAD_PCMH"/>
    <property type="match status" value="1"/>
</dbReference>
<dbReference type="InterPro" id="IPR006094">
    <property type="entry name" value="Oxid_FAD_bind_N"/>
</dbReference>
<organism evidence="11 12">
    <name type="scientific">Manduca sexta</name>
    <name type="common">Tobacco hawkmoth</name>
    <name type="synonym">Tobacco hornworm</name>
    <dbReference type="NCBI Taxonomy" id="7130"/>
    <lineage>
        <taxon>Eukaryota</taxon>
        <taxon>Metazoa</taxon>
        <taxon>Ecdysozoa</taxon>
        <taxon>Arthropoda</taxon>
        <taxon>Hexapoda</taxon>
        <taxon>Insecta</taxon>
        <taxon>Pterygota</taxon>
        <taxon>Neoptera</taxon>
        <taxon>Endopterygota</taxon>
        <taxon>Lepidoptera</taxon>
        <taxon>Glossata</taxon>
        <taxon>Ditrysia</taxon>
        <taxon>Bombycoidea</taxon>
        <taxon>Sphingidae</taxon>
        <taxon>Sphinginae</taxon>
        <taxon>Sphingini</taxon>
        <taxon>Manduca</taxon>
    </lineage>
</organism>
<comment type="caution">
    <text evidence="11">The sequence shown here is derived from an EMBL/GenBank/DDBJ whole genome shotgun (WGS) entry which is preliminary data.</text>
</comment>
<evidence type="ECO:0000313" key="12">
    <source>
        <dbReference type="Proteomes" id="UP000791440"/>
    </source>
</evidence>
<dbReference type="EC" id="1.3.1.72" evidence="2"/>
<dbReference type="GO" id="GO:0005737">
    <property type="term" value="C:cytoplasm"/>
    <property type="evidence" value="ECO:0007669"/>
    <property type="project" value="TreeGrafter"/>
</dbReference>
<dbReference type="EMBL" id="JH668390">
    <property type="protein sequence ID" value="KAG6450583.1"/>
    <property type="molecule type" value="Genomic_DNA"/>
</dbReference>
<dbReference type="InterPro" id="IPR016166">
    <property type="entry name" value="FAD-bd_PCMH"/>
</dbReference>
<dbReference type="GO" id="GO:0000246">
    <property type="term" value="F:Delta24(24-1) sterol reductase activity"/>
    <property type="evidence" value="ECO:0007669"/>
    <property type="project" value="TreeGrafter"/>
</dbReference>
<accession>A0A921Z386</accession>
<comment type="catalytic activity">
    <reaction evidence="8">
        <text>5alpha-cholest-8-en-3beta-ol + NADP(+) = zymosterol + NADPH + H(+)</text>
        <dbReference type="Rhea" id="RHEA:36399"/>
        <dbReference type="ChEBI" id="CHEBI:15378"/>
        <dbReference type="ChEBI" id="CHEBI:16608"/>
        <dbReference type="ChEBI" id="CHEBI:18252"/>
        <dbReference type="ChEBI" id="CHEBI:57783"/>
        <dbReference type="ChEBI" id="CHEBI:58349"/>
        <dbReference type="EC" id="1.3.1.72"/>
    </reaction>
    <physiologicalReaction direction="right-to-left" evidence="8">
        <dbReference type="Rhea" id="RHEA:36401"/>
    </physiologicalReaction>
</comment>
<evidence type="ECO:0000259" key="10">
    <source>
        <dbReference type="PROSITE" id="PS51387"/>
    </source>
</evidence>
<keyword evidence="6 9" id="KW-0472">Membrane</keyword>
<evidence type="ECO:0000256" key="8">
    <source>
        <dbReference type="ARBA" id="ARBA00052927"/>
    </source>
</evidence>
<dbReference type="InterPro" id="IPR040165">
    <property type="entry name" value="Diminuto-like"/>
</dbReference>
<dbReference type="Pfam" id="PF01565">
    <property type="entry name" value="FAD_binding_4"/>
    <property type="match status" value="1"/>
</dbReference>
<dbReference type="PANTHER" id="PTHR10801">
    <property type="entry name" value="24-DEHYDROCHOLESTEROL REDUCTASE"/>
    <property type="match status" value="1"/>
</dbReference>
<dbReference type="AlphaFoldDB" id="A0A921Z386"/>
<comment type="catalytic activity">
    <reaction evidence="7">
        <text>lanosterol + NADPH + H(+) = 24,25-dihydrolanosterol + NADP(+)</text>
        <dbReference type="Rhea" id="RHEA:33919"/>
        <dbReference type="ChEBI" id="CHEBI:15378"/>
        <dbReference type="ChEBI" id="CHEBI:16521"/>
        <dbReference type="ChEBI" id="CHEBI:28113"/>
        <dbReference type="ChEBI" id="CHEBI:57783"/>
        <dbReference type="ChEBI" id="CHEBI:58349"/>
    </reaction>
    <physiologicalReaction direction="left-to-right" evidence="7">
        <dbReference type="Rhea" id="RHEA:33920"/>
    </physiologicalReaction>
</comment>
<dbReference type="GO" id="GO:0008202">
    <property type="term" value="P:steroid metabolic process"/>
    <property type="evidence" value="ECO:0007669"/>
    <property type="project" value="TreeGrafter"/>
</dbReference>
<evidence type="ECO:0000256" key="7">
    <source>
        <dbReference type="ARBA" id="ARBA00051033"/>
    </source>
</evidence>
<evidence type="ECO:0000256" key="9">
    <source>
        <dbReference type="SAM" id="Phobius"/>
    </source>
</evidence>
<evidence type="ECO:0000256" key="2">
    <source>
        <dbReference type="ARBA" id="ARBA00012405"/>
    </source>
</evidence>
<keyword evidence="4 9" id="KW-1133">Transmembrane helix</keyword>
<dbReference type="GO" id="GO:0071949">
    <property type="term" value="F:FAD binding"/>
    <property type="evidence" value="ECO:0007669"/>
    <property type="project" value="InterPro"/>
</dbReference>
<name>A0A921Z386_MANSE</name>
<keyword evidence="5" id="KW-0560">Oxidoreductase</keyword>
<evidence type="ECO:0000313" key="11">
    <source>
        <dbReference type="EMBL" id="KAG6450583.1"/>
    </source>
</evidence>
<feature type="domain" description="FAD-binding PCMH-type" evidence="10">
    <location>
        <begin position="45"/>
        <end position="211"/>
    </location>
</feature>
<protein>
    <recommendedName>
        <fullName evidence="2">Delta(24)-sterol reductase</fullName>
        <ecNumber evidence="2">1.3.1.72</ecNumber>
    </recommendedName>
</protein>
<dbReference type="GO" id="GO:0016020">
    <property type="term" value="C:membrane"/>
    <property type="evidence" value="ECO:0007669"/>
    <property type="project" value="UniProtKB-SubCell"/>
</dbReference>
<feature type="transmembrane region" description="Helical" evidence="9">
    <location>
        <begin position="17"/>
        <end position="37"/>
    </location>
</feature>
<keyword evidence="12" id="KW-1185">Reference proteome</keyword>
<reference evidence="11" key="1">
    <citation type="journal article" date="2016" name="Insect Biochem. Mol. Biol.">
        <title>Multifaceted biological insights from a draft genome sequence of the tobacco hornworm moth, Manduca sexta.</title>
        <authorList>
            <person name="Kanost M.R."/>
            <person name="Arrese E.L."/>
            <person name="Cao X."/>
            <person name="Chen Y.R."/>
            <person name="Chellapilla S."/>
            <person name="Goldsmith M.R."/>
            <person name="Grosse-Wilde E."/>
            <person name="Heckel D.G."/>
            <person name="Herndon N."/>
            <person name="Jiang H."/>
            <person name="Papanicolaou A."/>
            <person name="Qu J."/>
            <person name="Soulages J.L."/>
            <person name="Vogel H."/>
            <person name="Walters J."/>
            <person name="Waterhouse R.M."/>
            <person name="Ahn S.J."/>
            <person name="Almeida F.C."/>
            <person name="An C."/>
            <person name="Aqrawi P."/>
            <person name="Bretschneider A."/>
            <person name="Bryant W.B."/>
            <person name="Bucks S."/>
            <person name="Chao H."/>
            <person name="Chevignon G."/>
            <person name="Christen J.M."/>
            <person name="Clarke D.F."/>
            <person name="Dittmer N.T."/>
            <person name="Ferguson L.C.F."/>
            <person name="Garavelou S."/>
            <person name="Gordon K.H.J."/>
            <person name="Gunaratna R.T."/>
            <person name="Han Y."/>
            <person name="Hauser F."/>
            <person name="He Y."/>
            <person name="Heidel-Fischer H."/>
            <person name="Hirsh A."/>
            <person name="Hu Y."/>
            <person name="Jiang H."/>
            <person name="Kalra D."/>
            <person name="Klinner C."/>
            <person name="Konig C."/>
            <person name="Kovar C."/>
            <person name="Kroll A.R."/>
            <person name="Kuwar S.S."/>
            <person name="Lee S.L."/>
            <person name="Lehman R."/>
            <person name="Li K."/>
            <person name="Li Z."/>
            <person name="Liang H."/>
            <person name="Lovelace S."/>
            <person name="Lu Z."/>
            <person name="Mansfield J.H."/>
            <person name="McCulloch K.J."/>
            <person name="Mathew T."/>
            <person name="Morton B."/>
            <person name="Muzny D.M."/>
            <person name="Neunemann D."/>
            <person name="Ongeri F."/>
            <person name="Pauchet Y."/>
            <person name="Pu L.L."/>
            <person name="Pyrousis I."/>
            <person name="Rao X.J."/>
            <person name="Redding A."/>
            <person name="Roesel C."/>
            <person name="Sanchez-Gracia A."/>
            <person name="Schaack S."/>
            <person name="Shukla A."/>
            <person name="Tetreau G."/>
            <person name="Wang Y."/>
            <person name="Xiong G.H."/>
            <person name="Traut W."/>
            <person name="Walsh T.K."/>
            <person name="Worley K.C."/>
            <person name="Wu D."/>
            <person name="Wu W."/>
            <person name="Wu Y.Q."/>
            <person name="Zhang X."/>
            <person name="Zou Z."/>
            <person name="Zucker H."/>
            <person name="Briscoe A.D."/>
            <person name="Burmester T."/>
            <person name="Clem R.J."/>
            <person name="Feyereisen R."/>
            <person name="Grimmelikhuijzen C.J.P."/>
            <person name="Hamodrakas S.J."/>
            <person name="Hansson B.S."/>
            <person name="Huguet E."/>
            <person name="Jermiin L.S."/>
            <person name="Lan Q."/>
            <person name="Lehman H.K."/>
            <person name="Lorenzen M."/>
            <person name="Merzendorfer H."/>
            <person name="Michalopoulos I."/>
            <person name="Morton D.B."/>
            <person name="Muthukrishnan S."/>
            <person name="Oakeshott J.G."/>
            <person name="Palmer W."/>
            <person name="Park Y."/>
            <person name="Passarelli A.L."/>
            <person name="Rozas J."/>
            <person name="Schwartz L.M."/>
            <person name="Smith W."/>
            <person name="Southgate A."/>
            <person name="Vilcinskas A."/>
            <person name="Vogt R."/>
            <person name="Wang P."/>
            <person name="Werren J."/>
            <person name="Yu X.Q."/>
            <person name="Zhou J.J."/>
            <person name="Brown S.J."/>
            <person name="Scherer S.E."/>
            <person name="Richards S."/>
            <person name="Blissard G.W."/>
        </authorList>
    </citation>
    <scope>NUCLEOTIDE SEQUENCE</scope>
</reference>
<evidence type="ECO:0000256" key="6">
    <source>
        <dbReference type="ARBA" id="ARBA00023136"/>
    </source>
</evidence>
<dbReference type="Proteomes" id="UP000791440">
    <property type="component" value="Unassembled WGS sequence"/>
</dbReference>
<evidence type="ECO:0000256" key="5">
    <source>
        <dbReference type="ARBA" id="ARBA00023002"/>
    </source>
</evidence>